<sequence>MRPRLRFT</sequence>
<reference evidence="1" key="2">
    <citation type="journal article" date="2015" name="Data Brief">
        <title>Shoot transcriptome of the giant reed, Arundo donax.</title>
        <authorList>
            <person name="Barrero R.A."/>
            <person name="Guerrero F.D."/>
            <person name="Moolhuijzen P."/>
            <person name="Goolsby J.A."/>
            <person name="Tidwell J."/>
            <person name="Bellgard S.E."/>
            <person name="Bellgard M.I."/>
        </authorList>
    </citation>
    <scope>NUCLEOTIDE SEQUENCE</scope>
    <source>
        <tissue evidence="1">Shoot tissue taken approximately 20 cm above the soil surface</tissue>
    </source>
</reference>
<proteinExistence type="predicted"/>
<evidence type="ECO:0000313" key="1">
    <source>
        <dbReference type="EMBL" id="JAD49780.1"/>
    </source>
</evidence>
<name>A0A0A9ALG2_ARUDO</name>
<organism evidence="1">
    <name type="scientific">Arundo donax</name>
    <name type="common">Giant reed</name>
    <name type="synonym">Donax arundinaceus</name>
    <dbReference type="NCBI Taxonomy" id="35708"/>
    <lineage>
        <taxon>Eukaryota</taxon>
        <taxon>Viridiplantae</taxon>
        <taxon>Streptophyta</taxon>
        <taxon>Embryophyta</taxon>
        <taxon>Tracheophyta</taxon>
        <taxon>Spermatophyta</taxon>
        <taxon>Magnoliopsida</taxon>
        <taxon>Liliopsida</taxon>
        <taxon>Poales</taxon>
        <taxon>Poaceae</taxon>
        <taxon>PACMAD clade</taxon>
        <taxon>Arundinoideae</taxon>
        <taxon>Arundineae</taxon>
        <taxon>Arundo</taxon>
    </lineage>
</organism>
<protein>
    <submittedName>
        <fullName evidence="1">Uncharacterized protein</fullName>
    </submittedName>
</protein>
<accession>A0A0A9ALG2</accession>
<dbReference type="EMBL" id="GBRH01248115">
    <property type="protein sequence ID" value="JAD49780.1"/>
    <property type="molecule type" value="Transcribed_RNA"/>
</dbReference>
<reference evidence="1" key="1">
    <citation type="submission" date="2014-09" db="EMBL/GenBank/DDBJ databases">
        <authorList>
            <person name="Magalhaes I.L.F."/>
            <person name="Oliveira U."/>
            <person name="Santos F.R."/>
            <person name="Vidigal T.H.D.A."/>
            <person name="Brescovit A.D."/>
            <person name="Santos A.J."/>
        </authorList>
    </citation>
    <scope>NUCLEOTIDE SEQUENCE</scope>
    <source>
        <tissue evidence="1">Shoot tissue taken approximately 20 cm above the soil surface</tissue>
    </source>
</reference>